<dbReference type="AlphaFoldDB" id="A0A1V4SZ33"/>
<feature type="transmembrane region" description="Helical" evidence="1">
    <location>
        <begin position="6"/>
        <end position="25"/>
    </location>
</feature>
<evidence type="ECO:0000256" key="1">
    <source>
        <dbReference type="SAM" id="Phobius"/>
    </source>
</evidence>
<dbReference type="Proteomes" id="UP000191448">
    <property type="component" value="Unassembled WGS sequence"/>
</dbReference>
<gene>
    <name evidence="2" type="ORF">CLTHE_09040</name>
</gene>
<evidence type="ECO:0000313" key="2">
    <source>
        <dbReference type="EMBL" id="OPX49150.1"/>
    </source>
</evidence>
<comment type="caution">
    <text evidence="2">The sequence shown here is derived from an EMBL/GenBank/DDBJ whole genome shotgun (WGS) entry which is preliminary data.</text>
</comment>
<dbReference type="EMBL" id="LTAY01000026">
    <property type="protein sequence ID" value="OPX49150.1"/>
    <property type="molecule type" value="Genomic_DNA"/>
</dbReference>
<organism evidence="2 3">
    <name type="scientific">Clostridium thermobutyricum DSM 4928</name>
    <dbReference type="NCBI Taxonomy" id="1121339"/>
    <lineage>
        <taxon>Bacteria</taxon>
        <taxon>Bacillati</taxon>
        <taxon>Bacillota</taxon>
        <taxon>Clostridia</taxon>
        <taxon>Eubacteriales</taxon>
        <taxon>Clostridiaceae</taxon>
        <taxon>Clostridium</taxon>
    </lineage>
</organism>
<accession>A0A1V4SZ33</accession>
<reference evidence="2 3" key="1">
    <citation type="submission" date="2016-02" db="EMBL/GenBank/DDBJ databases">
        <title>Genome sequence of Clostridium thermobutyricum DSM 4928.</title>
        <authorList>
            <person name="Poehlein A."/>
            <person name="Daniel R."/>
        </authorList>
    </citation>
    <scope>NUCLEOTIDE SEQUENCE [LARGE SCALE GENOMIC DNA]</scope>
    <source>
        <strain evidence="2 3">DSM 4928</strain>
    </source>
</reference>
<sequence>MLKYIITLGITIVLIMIFKHRDIFVSKLSVRISLKGISIDIESKEKKAPIPQ</sequence>
<evidence type="ECO:0000313" key="3">
    <source>
        <dbReference type="Proteomes" id="UP000191448"/>
    </source>
</evidence>
<proteinExistence type="predicted"/>
<keyword evidence="1" id="KW-0812">Transmembrane</keyword>
<keyword evidence="1" id="KW-0472">Membrane</keyword>
<dbReference type="RefSeq" id="WP_158082660.1">
    <property type="nucleotide sequence ID" value="NZ_LTAY01000026.1"/>
</dbReference>
<keyword evidence="1" id="KW-1133">Transmembrane helix</keyword>
<protein>
    <submittedName>
        <fullName evidence="2">Uncharacterized protein</fullName>
    </submittedName>
</protein>
<name>A0A1V4SZ33_9CLOT</name>